<dbReference type="PANTHER" id="PTHR37984">
    <property type="entry name" value="PROTEIN CBG26694"/>
    <property type="match status" value="1"/>
</dbReference>
<sequence length="854" mass="96494">MDKKKRGRQKSLVSRLQLTPENTKVPHMVEGKFIKPKQASMEDVRPLAVSSAIPSELRTAVYRAEGSKKHKVKAEEGKMGFAYVFSKIHKEKIKPIVGQCTELTEWDQHQSMEYSELGDMNDERLSLVPLQEESSCTSDVSTDVSIESKGENEKSEILPVSTRLSCHKRTCMKFQAGYDHKTIREKKPPCYDKTEPIIDDVVSHILRLRDRLGWETSLPRRGFVAKPANLANFQKITLPKGALQKDDGEFVYCLIRSRNDPKADYDPYDLQVVSPSMAKQSKEYWTVTASYVSKFTSVCGKEEMEIIPVIEWLCERQIYYALRSIDICFNFRKRKYFITWKSNAKRSKIENSKMLLYKRLFLADEILQKCLLYIQALCEDVSNTEKHKLSEDKTISFIKIDISHTYTLDEFCEEQYKQSQQALTQLQDFKDKVIKVIRTSFLKSRQHHGTRSKRSSATTTRQSRPRLLPTMRFTTGTRRRGSINNYTTALRQAAMHCEFRDLDDALMDRIVCGVRDIHLQRRLLAKPDLTLQKAIEEAVASEAAERSAQEIRKSSSPRLARKPVPVHHEEASSDEASSSEDDDVHQTKRERRKFQQKSKGQPECAGCGGNHSRAKCRFRDAICRKCSRRGHIAKVCRSAPSDTPPSPTRKSKSSLQSAKESCFALTNCRCPSGTTIGQTDSPTRRNQVFARNYVGDIPWVPATVVGVTGPRSYQVALEDGRLWRRHIDQLRRRVGDLDTTVVPPTALVAPEETLTDGEAPPTPPSQTASVEPNQATSEGLPDLPQAQTTPLAEAPPTAADPGDLVSTPPRVAPQPQQELCGPPDLATSPRRSGRVSKRPTYLKDYVVGHVSLLV</sequence>
<gene>
    <name evidence="4" type="ORF">PODLI_1B001663</name>
</gene>
<keyword evidence="1" id="KW-0863">Zinc-finger</keyword>
<dbReference type="InterPro" id="IPR050951">
    <property type="entry name" value="Retrovirus_Pol_polyprotein"/>
</dbReference>
<dbReference type="GO" id="GO:0008270">
    <property type="term" value="F:zinc ion binding"/>
    <property type="evidence" value="ECO:0007669"/>
    <property type="project" value="UniProtKB-KW"/>
</dbReference>
<organism evidence="4 5">
    <name type="scientific">Podarcis lilfordi</name>
    <name type="common">Lilford's wall lizard</name>
    <dbReference type="NCBI Taxonomy" id="74358"/>
    <lineage>
        <taxon>Eukaryota</taxon>
        <taxon>Metazoa</taxon>
        <taxon>Chordata</taxon>
        <taxon>Craniata</taxon>
        <taxon>Vertebrata</taxon>
        <taxon>Euteleostomi</taxon>
        <taxon>Lepidosauria</taxon>
        <taxon>Squamata</taxon>
        <taxon>Bifurcata</taxon>
        <taxon>Unidentata</taxon>
        <taxon>Episquamata</taxon>
        <taxon>Laterata</taxon>
        <taxon>Lacertibaenia</taxon>
        <taxon>Lacertidae</taxon>
        <taxon>Podarcis</taxon>
    </lineage>
</organism>
<feature type="compositionally biased region" description="Basic residues" evidence="2">
    <location>
        <begin position="444"/>
        <end position="454"/>
    </location>
</feature>
<accession>A0AA35K3K6</accession>
<dbReference type="EMBL" id="OX395128">
    <property type="protein sequence ID" value="CAI5770895.1"/>
    <property type="molecule type" value="Genomic_DNA"/>
</dbReference>
<dbReference type="Proteomes" id="UP001178461">
    <property type="component" value="Chromosome 3"/>
</dbReference>
<feature type="region of interest" description="Disordered" evidence="2">
    <location>
        <begin position="444"/>
        <end position="469"/>
    </location>
</feature>
<dbReference type="PROSITE" id="PS50158">
    <property type="entry name" value="ZF_CCHC"/>
    <property type="match status" value="1"/>
</dbReference>
<feature type="compositionally biased region" description="Low complexity" evidence="2">
    <location>
        <begin position="784"/>
        <end position="801"/>
    </location>
</feature>
<evidence type="ECO:0000256" key="1">
    <source>
        <dbReference type="PROSITE-ProRule" id="PRU00047"/>
    </source>
</evidence>
<feature type="compositionally biased region" description="Polar residues" evidence="2">
    <location>
        <begin position="765"/>
        <end position="777"/>
    </location>
</feature>
<name>A0AA35K3K6_9SAUR</name>
<dbReference type="AlphaFoldDB" id="A0AA35K3K6"/>
<proteinExistence type="predicted"/>
<evidence type="ECO:0000256" key="2">
    <source>
        <dbReference type="SAM" id="MobiDB-lite"/>
    </source>
</evidence>
<evidence type="ECO:0000259" key="3">
    <source>
        <dbReference type="PROSITE" id="PS50158"/>
    </source>
</evidence>
<protein>
    <submittedName>
        <fullName evidence="4">Dynein heavy chain 14, axonemal</fullName>
    </submittedName>
</protein>
<feature type="domain" description="CCHC-type" evidence="3">
    <location>
        <begin position="623"/>
        <end position="638"/>
    </location>
</feature>
<feature type="region of interest" description="Disordered" evidence="2">
    <location>
        <begin position="546"/>
        <end position="612"/>
    </location>
</feature>
<evidence type="ECO:0000313" key="4">
    <source>
        <dbReference type="EMBL" id="CAI5770895.1"/>
    </source>
</evidence>
<keyword evidence="1" id="KW-0862">Zinc</keyword>
<dbReference type="GO" id="GO:0003676">
    <property type="term" value="F:nucleic acid binding"/>
    <property type="evidence" value="ECO:0007669"/>
    <property type="project" value="InterPro"/>
</dbReference>
<reference evidence="4" key="1">
    <citation type="submission" date="2022-12" db="EMBL/GenBank/DDBJ databases">
        <authorList>
            <person name="Alioto T."/>
            <person name="Alioto T."/>
            <person name="Gomez Garrido J."/>
        </authorList>
    </citation>
    <scope>NUCLEOTIDE SEQUENCE</scope>
</reference>
<dbReference type="PANTHER" id="PTHR37984:SF12">
    <property type="entry name" value="RIBONUCLEASE H"/>
    <property type="match status" value="1"/>
</dbReference>
<feature type="region of interest" description="Disordered" evidence="2">
    <location>
        <begin position="636"/>
        <end position="655"/>
    </location>
</feature>
<feature type="region of interest" description="Disordered" evidence="2">
    <location>
        <begin position="742"/>
        <end position="838"/>
    </location>
</feature>
<evidence type="ECO:0000313" key="5">
    <source>
        <dbReference type="Proteomes" id="UP001178461"/>
    </source>
</evidence>
<keyword evidence="1" id="KW-0479">Metal-binding</keyword>
<dbReference type="InterPro" id="IPR001878">
    <property type="entry name" value="Znf_CCHC"/>
</dbReference>
<keyword evidence="5" id="KW-1185">Reference proteome</keyword>